<keyword evidence="2" id="KW-1185">Reference proteome</keyword>
<accession>A0A5B7FHY5</accession>
<evidence type="ECO:0000313" key="2">
    <source>
        <dbReference type="Proteomes" id="UP000324222"/>
    </source>
</evidence>
<proteinExistence type="predicted"/>
<name>A0A5B7FHY5_PORTR</name>
<evidence type="ECO:0000313" key="1">
    <source>
        <dbReference type="EMBL" id="MPC44759.1"/>
    </source>
</evidence>
<dbReference type="EMBL" id="VSRR010006423">
    <property type="protein sequence ID" value="MPC44759.1"/>
    <property type="molecule type" value="Genomic_DNA"/>
</dbReference>
<gene>
    <name evidence="1" type="ORF">E2C01_038439</name>
</gene>
<dbReference type="Proteomes" id="UP000324222">
    <property type="component" value="Unassembled WGS sequence"/>
</dbReference>
<sequence>MAQAILFIVVPIQAHLWCNHLEPGYHSDM</sequence>
<reference evidence="1 2" key="1">
    <citation type="submission" date="2019-05" db="EMBL/GenBank/DDBJ databases">
        <title>Another draft genome of Portunus trituberculatus and its Hox gene families provides insights of decapod evolution.</title>
        <authorList>
            <person name="Jeong J.-H."/>
            <person name="Song I."/>
            <person name="Kim S."/>
            <person name="Choi T."/>
            <person name="Kim D."/>
            <person name="Ryu S."/>
            <person name="Kim W."/>
        </authorList>
    </citation>
    <scope>NUCLEOTIDE SEQUENCE [LARGE SCALE GENOMIC DNA]</scope>
    <source>
        <tissue evidence="1">Muscle</tissue>
    </source>
</reference>
<organism evidence="1 2">
    <name type="scientific">Portunus trituberculatus</name>
    <name type="common">Swimming crab</name>
    <name type="synonym">Neptunus trituberculatus</name>
    <dbReference type="NCBI Taxonomy" id="210409"/>
    <lineage>
        <taxon>Eukaryota</taxon>
        <taxon>Metazoa</taxon>
        <taxon>Ecdysozoa</taxon>
        <taxon>Arthropoda</taxon>
        <taxon>Crustacea</taxon>
        <taxon>Multicrustacea</taxon>
        <taxon>Malacostraca</taxon>
        <taxon>Eumalacostraca</taxon>
        <taxon>Eucarida</taxon>
        <taxon>Decapoda</taxon>
        <taxon>Pleocyemata</taxon>
        <taxon>Brachyura</taxon>
        <taxon>Eubrachyura</taxon>
        <taxon>Portunoidea</taxon>
        <taxon>Portunidae</taxon>
        <taxon>Portuninae</taxon>
        <taxon>Portunus</taxon>
    </lineage>
</organism>
<protein>
    <submittedName>
        <fullName evidence="1">Uncharacterized protein</fullName>
    </submittedName>
</protein>
<dbReference type="AlphaFoldDB" id="A0A5B7FHY5"/>
<comment type="caution">
    <text evidence="1">The sequence shown here is derived from an EMBL/GenBank/DDBJ whole genome shotgun (WGS) entry which is preliminary data.</text>
</comment>